<dbReference type="SUPFAM" id="SSF90123">
    <property type="entry name" value="ABC transporter transmembrane region"/>
    <property type="match status" value="1"/>
</dbReference>
<gene>
    <name evidence="10" type="primary">Abcd1</name>
    <name evidence="10" type="ORF">G6Z77_0006240</name>
</gene>
<dbReference type="GO" id="GO:0005324">
    <property type="term" value="F:long-chain fatty acid transmembrane transporter activity"/>
    <property type="evidence" value="ECO:0007669"/>
    <property type="project" value="TreeGrafter"/>
</dbReference>
<evidence type="ECO:0000313" key="11">
    <source>
        <dbReference type="Proteomes" id="UP000670152"/>
    </source>
</evidence>
<dbReference type="GO" id="GO:0015910">
    <property type="term" value="P:long-chain fatty acid import into peroxisome"/>
    <property type="evidence" value="ECO:0007669"/>
    <property type="project" value="TreeGrafter"/>
</dbReference>
<keyword evidence="4" id="KW-0547">Nucleotide-binding</keyword>
<dbReference type="PROSITE" id="PS50893">
    <property type="entry name" value="ABC_TRANSPORTER_2"/>
    <property type="match status" value="1"/>
</dbReference>
<dbReference type="InterPro" id="IPR011527">
    <property type="entry name" value="ABC1_TM_dom"/>
</dbReference>
<feature type="non-terminal residue" evidence="10">
    <location>
        <position position="573"/>
    </location>
</feature>
<feature type="compositionally biased region" description="Polar residues" evidence="8">
    <location>
        <begin position="66"/>
        <end position="82"/>
    </location>
</feature>
<dbReference type="AlphaFoldDB" id="A0A836JUE0"/>
<evidence type="ECO:0000256" key="4">
    <source>
        <dbReference type="ARBA" id="ARBA00022741"/>
    </source>
</evidence>
<dbReference type="GO" id="GO:0042760">
    <property type="term" value="P:very long-chain fatty acid catabolic process"/>
    <property type="evidence" value="ECO:0007669"/>
    <property type="project" value="TreeGrafter"/>
</dbReference>
<comment type="caution">
    <text evidence="10">The sequence shown here is derived from an EMBL/GenBank/DDBJ whole genome shotgun (WGS) entry which is preliminary data.</text>
</comment>
<dbReference type="GO" id="GO:0016887">
    <property type="term" value="F:ATP hydrolysis activity"/>
    <property type="evidence" value="ECO:0007669"/>
    <property type="project" value="InterPro"/>
</dbReference>
<dbReference type="InterPro" id="IPR003439">
    <property type="entry name" value="ABC_transporter-like_ATP-bd"/>
</dbReference>
<dbReference type="InterPro" id="IPR003593">
    <property type="entry name" value="AAA+_ATPase"/>
</dbReference>
<evidence type="ECO:0000256" key="6">
    <source>
        <dbReference type="ARBA" id="ARBA00022989"/>
    </source>
</evidence>
<dbReference type="SUPFAM" id="SSF52540">
    <property type="entry name" value="P-loop containing nucleoside triphosphate hydrolases"/>
    <property type="match status" value="1"/>
</dbReference>
<dbReference type="Pfam" id="PF00005">
    <property type="entry name" value="ABC_tran"/>
    <property type="match status" value="1"/>
</dbReference>
<evidence type="ECO:0000256" key="5">
    <source>
        <dbReference type="ARBA" id="ARBA00022840"/>
    </source>
</evidence>
<dbReference type="OrthoDB" id="422637at2759"/>
<dbReference type="CDD" id="cd03223">
    <property type="entry name" value="ABCD_peroxisomal_ALDP"/>
    <property type="match status" value="1"/>
</dbReference>
<keyword evidence="3" id="KW-0812">Transmembrane</keyword>
<dbReference type="InterPro" id="IPR027417">
    <property type="entry name" value="P-loop_NTPase"/>
</dbReference>
<accession>A0A836JUE0</accession>
<protein>
    <submittedName>
        <fullName evidence="10">ABCD1 protein</fullName>
    </submittedName>
</protein>
<evidence type="ECO:0000259" key="9">
    <source>
        <dbReference type="PROSITE" id="PS50893"/>
    </source>
</evidence>
<dbReference type="InterPro" id="IPR050835">
    <property type="entry name" value="ABC_transporter_sub-D"/>
</dbReference>
<evidence type="ECO:0000256" key="1">
    <source>
        <dbReference type="ARBA" id="ARBA00008575"/>
    </source>
</evidence>
<keyword evidence="2" id="KW-0813">Transport</keyword>
<keyword evidence="7" id="KW-0472">Membrane</keyword>
<feature type="region of interest" description="Disordered" evidence="8">
    <location>
        <begin position="52"/>
        <end position="86"/>
    </location>
</feature>
<evidence type="ECO:0000256" key="7">
    <source>
        <dbReference type="ARBA" id="ARBA00023136"/>
    </source>
</evidence>
<keyword evidence="11" id="KW-1185">Reference proteome</keyword>
<evidence type="ECO:0000256" key="8">
    <source>
        <dbReference type="SAM" id="MobiDB-lite"/>
    </source>
</evidence>
<dbReference type="GO" id="GO:0006635">
    <property type="term" value="P:fatty acid beta-oxidation"/>
    <property type="evidence" value="ECO:0007669"/>
    <property type="project" value="TreeGrafter"/>
</dbReference>
<dbReference type="GO" id="GO:0005778">
    <property type="term" value="C:peroxisomal membrane"/>
    <property type="evidence" value="ECO:0007669"/>
    <property type="project" value="TreeGrafter"/>
</dbReference>
<dbReference type="EMBL" id="JAANIB010007231">
    <property type="protein sequence ID" value="KAG5326979.1"/>
    <property type="molecule type" value="Genomic_DNA"/>
</dbReference>
<dbReference type="Pfam" id="PF06472">
    <property type="entry name" value="ABC_membrane_2"/>
    <property type="match status" value="1"/>
</dbReference>
<evidence type="ECO:0000256" key="2">
    <source>
        <dbReference type="ARBA" id="ARBA00022448"/>
    </source>
</evidence>
<feature type="domain" description="ABC transporter" evidence="9">
    <location>
        <begin position="316"/>
        <end position="549"/>
    </location>
</feature>
<dbReference type="PANTHER" id="PTHR11384">
    <property type="entry name" value="ATP-BINDING CASSETTE, SUB-FAMILY D MEMBER"/>
    <property type="match status" value="1"/>
</dbReference>
<comment type="similarity">
    <text evidence="1">Belongs to the ABC transporter superfamily. ABCD family. Peroxisomal fatty acyl CoA transporter (TC 3.A.1.203) subfamily.</text>
</comment>
<keyword evidence="5" id="KW-0067">ATP-binding</keyword>
<organism evidence="10 11">
    <name type="scientific">Acromyrmex heyeri</name>
    <dbReference type="NCBI Taxonomy" id="230685"/>
    <lineage>
        <taxon>Eukaryota</taxon>
        <taxon>Metazoa</taxon>
        <taxon>Ecdysozoa</taxon>
        <taxon>Arthropoda</taxon>
        <taxon>Hexapoda</taxon>
        <taxon>Insecta</taxon>
        <taxon>Pterygota</taxon>
        <taxon>Neoptera</taxon>
        <taxon>Endopterygota</taxon>
        <taxon>Hymenoptera</taxon>
        <taxon>Apocrita</taxon>
        <taxon>Aculeata</taxon>
        <taxon>Formicoidea</taxon>
        <taxon>Formicidae</taxon>
        <taxon>Myrmicinae</taxon>
        <taxon>Acromyrmex</taxon>
    </lineage>
</organism>
<keyword evidence="6" id="KW-1133">Transmembrane helix</keyword>
<dbReference type="Proteomes" id="UP000670152">
    <property type="component" value="Unassembled WGS sequence"/>
</dbReference>
<dbReference type="GO" id="GO:0140359">
    <property type="term" value="F:ABC-type transporter activity"/>
    <property type="evidence" value="ECO:0007669"/>
    <property type="project" value="InterPro"/>
</dbReference>
<dbReference type="GO" id="GO:0007031">
    <property type="term" value="P:peroxisome organization"/>
    <property type="evidence" value="ECO:0007669"/>
    <property type="project" value="TreeGrafter"/>
</dbReference>
<dbReference type="GO" id="GO:0005524">
    <property type="term" value="F:ATP binding"/>
    <property type="evidence" value="ECO:0007669"/>
    <property type="project" value="UniProtKB-KW"/>
</dbReference>
<evidence type="ECO:0000256" key="3">
    <source>
        <dbReference type="ARBA" id="ARBA00022692"/>
    </source>
</evidence>
<reference evidence="10 11" key="1">
    <citation type="submission" date="2020-02" db="EMBL/GenBank/DDBJ databases">
        <title>Relaxed selection underlies rapid genomic changes in the transitions from sociality to social parasitism in ants.</title>
        <authorList>
            <person name="Bi X."/>
        </authorList>
    </citation>
    <scope>NUCLEOTIDE SEQUENCE [LARGE SCALE GENOMIC DNA]</scope>
    <source>
        <strain evidence="10">BGI-DK2014b</strain>
        <tissue evidence="10">Whole body</tissue>
    </source>
</reference>
<name>A0A836JUE0_9HYME</name>
<dbReference type="Gene3D" id="1.20.1560.10">
    <property type="entry name" value="ABC transporter type 1, transmembrane domain"/>
    <property type="match status" value="1"/>
</dbReference>
<dbReference type="SMART" id="SM00382">
    <property type="entry name" value="AAA"/>
    <property type="match status" value="1"/>
</dbReference>
<dbReference type="PANTHER" id="PTHR11384:SF67">
    <property type="entry name" value="ATP-BINDING CASSETTE SUB-FAMILY D MEMBER 1"/>
    <property type="match status" value="1"/>
</dbReference>
<dbReference type="InterPro" id="IPR036640">
    <property type="entry name" value="ABC1_TM_sf"/>
</dbReference>
<dbReference type="Gene3D" id="3.40.50.300">
    <property type="entry name" value="P-loop containing nucleotide triphosphate hydrolases"/>
    <property type="match status" value="1"/>
</dbReference>
<proteinExistence type="inferred from homology"/>
<evidence type="ECO:0000313" key="10">
    <source>
        <dbReference type="EMBL" id="KAG5326979.1"/>
    </source>
</evidence>
<sequence>MSSVFSKLIDGASARYGVRQETLTRSVAGAATALYLLKLTYPHVLTCLKQSTRKKSNQSHSEHNRNNTVLRNNSSDNSSTENGAGKQRLSFGLNRDFFRQLMMLLKIMVPGWRTREMGLLTCATLTLLARTFLSVYVAELEGQIVKRIVLRDVRGFGLMLARWFAIALPATFVNSAIRYLEGRLALSFRERLVKHAYKMYLSQQTYYRVSALDTRLGGAEQRLTDDLSELASSVAHLYSSLTKPLLDCALVGIALISFSHKMGAKTIPGPLLAAAVIALTGQILRFASPKFGQLVAEEATRYCLSGIVRESTDGSISLINVPIVTPNCEIIVPNLTVHIKPGDHILITGPNGCGKSSLFRIISGLWPVYDGTLIRPAEKSSSKHIRPALFYIPQKPYMTVGCLRDQIIYPAHSRSENCSDEELLQLLDDVDLRSIVEREPEGFDTLGDWDSTLSGGEKQRLAMTRLFYHAPQYALLDECTSAVSFEAEGIMYETAKKKGITLLTITHRVASLAKHHKLLLKFDGDGGWTFGPLNMDGLSILPNREANEEEVEREKAKTSHYHMLHVCKIFYSA</sequence>
<feature type="non-terminal residue" evidence="10">
    <location>
        <position position="1"/>
    </location>
</feature>